<dbReference type="InterPro" id="IPR008917">
    <property type="entry name" value="TF_DNA-bd_sf"/>
</dbReference>
<evidence type="ECO:0000256" key="8">
    <source>
        <dbReference type="SAM" id="SignalP"/>
    </source>
</evidence>
<protein>
    <recommendedName>
        <fullName evidence="9">BZIP domain-containing protein</fullName>
    </recommendedName>
</protein>
<evidence type="ECO:0000256" key="7">
    <source>
        <dbReference type="SAM" id="MobiDB-lite"/>
    </source>
</evidence>
<dbReference type="InterPro" id="IPR046347">
    <property type="entry name" value="bZIP_sf"/>
</dbReference>
<dbReference type="InterPro" id="IPR004826">
    <property type="entry name" value="bZIP_Maf"/>
</dbReference>
<evidence type="ECO:0000256" key="5">
    <source>
        <dbReference type="ARBA" id="ARBA00023242"/>
    </source>
</evidence>
<feature type="compositionally biased region" description="Basic residues" evidence="7">
    <location>
        <begin position="739"/>
        <end position="750"/>
    </location>
</feature>
<comment type="caution">
    <text evidence="10">The sequence shown here is derived from an EMBL/GenBank/DDBJ whole genome shotgun (WGS) entry which is preliminary data.</text>
</comment>
<reference evidence="10" key="1">
    <citation type="submission" date="2022-03" db="EMBL/GenBank/DDBJ databases">
        <authorList>
            <person name="Martin C."/>
        </authorList>
    </citation>
    <scope>NUCLEOTIDE SEQUENCE</scope>
</reference>
<evidence type="ECO:0000256" key="1">
    <source>
        <dbReference type="ARBA" id="ARBA00023015"/>
    </source>
</evidence>
<evidence type="ECO:0000256" key="6">
    <source>
        <dbReference type="SAM" id="Coils"/>
    </source>
</evidence>
<dbReference type="GO" id="GO:0000978">
    <property type="term" value="F:RNA polymerase II cis-regulatory region sequence-specific DNA binding"/>
    <property type="evidence" value="ECO:0007669"/>
    <property type="project" value="InterPro"/>
</dbReference>
<feature type="coiled-coil region" evidence="6">
    <location>
        <begin position="195"/>
        <end position="225"/>
    </location>
</feature>
<evidence type="ECO:0000256" key="4">
    <source>
        <dbReference type="ARBA" id="ARBA00023163"/>
    </source>
</evidence>
<feature type="chain" id="PRO_5035867071" description="BZIP domain-containing protein" evidence="8">
    <location>
        <begin position="25"/>
        <end position="750"/>
    </location>
</feature>
<proteinExistence type="predicted"/>
<sequence>MMKRYFTEGLVQIALLLSLMRTDLDNYLSAGIVNEQDNQIQEIIFGQTSGLTLHQNLFNGVGSPIAWHHKSVNTFDEYYTNSVFRDLRKLSQNQKSDYNNNVEITVQLVTPDTLNLPSINDNSAIPEDENNNSGTSSSAGSHDNGSQLPEEAVTQDAQLPLPDSELTKEDLDLIEVLWRQDIDLGVGREVFDINLRKELEKERELELQKQKEEQLLQESQKQKELDPYATGNWIIDSETGEYLPGPPEAENVPVVNTTDSSPNITNGNTQNTNESFSSMEETMRILEKEAEEGMMILNGTLNIAQQQQQPPQVEPVQNTNIESTWQDLVSVLNLTNENAEANVTMQELAPTVDNSTENVLLQNASLPQLGTFNSINETMNRNAQANNFTSDIIAQSYNSSVPSINNTGTTLNLDTGDLFPNITNTTETNGLLQSILEDEGLDPYDLPDLDVDQDMQMMDDASSDSAVSMGGSLSPSQHSQINETASVSSNPFDGMEGATGGSDYNKQSKYQDYERYSYDQRYSTSSNDSFLNHSMSNETEYKHIVPDMKHIRHNHTYPEQPPVVVERKAPKKKPPKIKEEPLFSSRDEKKAKQMKIPLTMDQIIHSHVDEFNDLLQKHPLKDNQLQLIRDIRRRGKNKIAAQNCRKRKMDLICGLDEEVQKLREQRDQLAKAKRMVDKETIQMKEKFGHLYQEVFSSLRDENGQPYNQQDYSLQQSADGNVFLVPRNRSTNVTNEHKTKPSRKRKGHSRN</sequence>
<feature type="region of interest" description="Disordered" evidence="7">
    <location>
        <begin position="461"/>
        <end position="508"/>
    </location>
</feature>
<dbReference type="AlphaFoldDB" id="A0A8S4N409"/>
<dbReference type="PROSITE" id="PS00036">
    <property type="entry name" value="BZIP_BASIC"/>
    <property type="match status" value="1"/>
</dbReference>
<dbReference type="InterPro" id="IPR047167">
    <property type="entry name" value="NFE2-like"/>
</dbReference>
<dbReference type="OrthoDB" id="7458135at2759"/>
<keyword evidence="11" id="KW-1185">Reference proteome</keyword>
<dbReference type="EMBL" id="CAIIXF020000001">
    <property type="protein sequence ID" value="CAH1775654.1"/>
    <property type="molecule type" value="Genomic_DNA"/>
</dbReference>
<feature type="region of interest" description="Disordered" evidence="7">
    <location>
        <begin position="115"/>
        <end position="150"/>
    </location>
</feature>
<dbReference type="InterPro" id="IPR004827">
    <property type="entry name" value="bZIP"/>
</dbReference>
<evidence type="ECO:0000256" key="3">
    <source>
        <dbReference type="ARBA" id="ARBA00023159"/>
    </source>
</evidence>
<feature type="region of interest" description="Disordered" evidence="7">
    <location>
        <begin position="725"/>
        <end position="750"/>
    </location>
</feature>
<keyword evidence="1" id="KW-0805">Transcription regulation</keyword>
<evidence type="ECO:0000313" key="10">
    <source>
        <dbReference type="EMBL" id="CAH1775654.1"/>
    </source>
</evidence>
<accession>A0A8S4N409</accession>
<keyword evidence="8" id="KW-0732">Signal</keyword>
<dbReference type="PROSITE" id="PS50217">
    <property type="entry name" value="BZIP"/>
    <property type="match status" value="1"/>
</dbReference>
<organism evidence="10 11">
    <name type="scientific">Owenia fusiformis</name>
    <name type="common">Polychaete worm</name>
    <dbReference type="NCBI Taxonomy" id="6347"/>
    <lineage>
        <taxon>Eukaryota</taxon>
        <taxon>Metazoa</taxon>
        <taxon>Spiralia</taxon>
        <taxon>Lophotrochozoa</taxon>
        <taxon>Annelida</taxon>
        <taxon>Polychaeta</taxon>
        <taxon>Sedentaria</taxon>
        <taxon>Canalipalpata</taxon>
        <taxon>Sabellida</taxon>
        <taxon>Oweniida</taxon>
        <taxon>Oweniidae</taxon>
        <taxon>Owenia</taxon>
    </lineage>
</organism>
<dbReference type="SUPFAM" id="SSF47454">
    <property type="entry name" value="A DNA-binding domain in eukaryotic transcription factors"/>
    <property type="match status" value="1"/>
</dbReference>
<gene>
    <name evidence="10" type="ORF">OFUS_LOCUS2931</name>
</gene>
<dbReference type="PANTHER" id="PTHR24411">
    <property type="entry name" value="NUCLEAR FACTOR ERYTHROID 2-RELATED FACTOR"/>
    <property type="match status" value="1"/>
</dbReference>
<keyword evidence="4" id="KW-0804">Transcription</keyword>
<name>A0A8S4N409_OWEFU</name>
<dbReference type="SUPFAM" id="SSF57959">
    <property type="entry name" value="Leucine zipper domain"/>
    <property type="match status" value="1"/>
</dbReference>
<dbReference type="Gene3D" id="1.10.880.10">
    <property type="entry name" value="Transcription factor, Skn-1-like, DNA-binding domain"/>
    <property type="match status" value="1"/>
</dbReference>
<evidence type="ECO:0000313" key="11">
    <source>
        <dbReference type="Proteomes" id="UP000749559"/>
    </source>
</evidence>
<keyword evidence="6" id="KW-0175">Coiled coil</keyword>
<keyword evidence="2" id="KW-0238">DNA-binding</keyword>
<evidence type="ECO:0000256" key="2">
    <source>
        <dbReference type="ARBA" id="ARBA00023125"/>
    </source>
</evidence>
<feature type="compositionally biased region" description="Low complexity" evidence="7">
    <location>
        <begin position="131"/>
        <end position="141"/>
    </location>
</feature>
<dbReference type="GO" id="GO:0000981">
    <property type="term" value="F:DNA-binding transcription factor activity, RNA polymerase II-specific"/>
    <property type="evidence" value="ECO:0007669"/>
    <property type="project" value="TreeGrafter"/>
</dbReference>
<dbReference type="PANTHER" id="PTHR24411:SF55">
    <property type="entry name" value="SEGMENTATION PROTEIN CAP'N'COLLAR"/>
    <property type="match status" value="1"/>
</dbReference>
<feature type="compositionally biased region" description="Low complexity" evidence="7">
    <location>
        <begin position="461"/>
        <end position="474"/>
    </location>
</feature>
<dbReference type="CDD" id="cd14698">
    <property type="entry name" value="bZIP_CNC"/>
    <property type="match status" value="1"/>
</dbReference>
<feature type="compositionally biased region" description="Polar residues" evidence="7">
    <location>
        <begin position="475"/>
        <end position="491"/>
    </location>
</feature>
<dbReference type="SMART" id="SM00338">
    <property type="entry name" value="BRLZ"/>
    <property type="match status" value="1"/>
</dbReference>
<dbReference type="Proteomes" id="UP000749559">
    <property type="component" value="Unassembled WGS sequence"/>
</dbReference>
<keyword evidence="5" id="KW-0539">Nucleus</keyword>
<feature type="coiled-coil region" evidence="6">
    <location>
        <begin position="655"/>
        <end position="682"/>
    </location>
</feature>
<keyword evidence="3" id="KW-0010">Activator</keyword>
<dbReference type="Pfam" id="PF03131">
    <property type="entry name" value="bZIP_Maf"/>
    <property type="match status" value="1"/>
</dbReference>
<feature type="domain" description="BZIP" evidence="9">
    <location>
        <begin position="627"/>
        <end position="690"/>
    </location>
</feature>
<dbReference type="GO" id="GO:0005634">
    <property type="term" value="C:nucleus"/>
    <property type="evidence" value="ECO:0007669"/>
    <property type="project" value="TreeGrafter"/>
</dbReference>
<feature type="region of interest" description="Disordered" evidence="7">
    <location>
        <begin position="257"/>
        <end position="276"/>
    </location>
</feature>
<evidence type="ECO:0000259" key="9">
    <source>
        <dbReference type="PROSITE" id="PS50217"/>
    </source>
</evidence>
<feature type="signal peptide" evidence="8">
    <location>
        <begin position="1"/>
        <end position="24"/>
    </location>
</feature>